<reference evidence="1 3" key="1">
    <citation type="submission" date="2016-03" db="EMBL/GenBank/DDBJ databases">
        <title>Comparative genomics of 54 Lactobacillus plantarum strains reveals genomic uncoupling from niche constraints.</title>
        <authorList>
            <person name="Martino M.E."/>
        </authorList>
    </citation>
    <scope>NUCLEOTIDE SEQUENCE [LARGE SCALE GENOMIC DNA]</scope>
    <source>
        <strain evidence="1 3">19.1</strain>
    </source>
</reference>
<sequence>MQNKDLDIDARVKNAVLGLPLLKPDEQNRCLGTFYERIELKITFSEAMRYDWTTILEKVMKKKRNYQLLFNGRLDMEILGQYIRLANRCAMPFAIKNSQHYRHNAESAAIILCADHALNRKEIDIMKRYPQY</sequence>
<dbReference type="Proteomes" id="UP000076882">
    <property type="component" value="Unassembled WGS sequence"/>
</dbReference>
<dbReference type="SMR" id="A0A0G9GMY8"/>
<dbReference type="InterPro" id="IPR012543">
    <property type="entry name" value="DUF1694"/>
</dbReference>
<evidence type="ECO:0000313" key="3">
    <source>
        <dbReference type="Proteomes" id="UP000076882"/>
    </source>
</evidence>
<accession>A0A0G9GMY8</accession>
<evidence type="ECO:0000313" key="1">
    <source>
        <dbReference type="EMBL" id="KZU96802.1"/>
    </source>
</evidence>
<dbReference type="KEGG" id="lpb:SH83_14740"/>
<dbReference type="InterPro" id="IPR029064">
    <property type="entry name" value="Ribosomal_eL30-like_sf"/>
</dbReference>
<dbReference type="RefSeq" id="WP_003642913.1">
    <property type="nucleotide sequence ID" value="NZ_AP018405.1"/>
</dbReference>
<dbReference type="Gene3D" id="3.30.1330.30">
    <property type="match status" value="1"/>
</dbReference>
<dbReference type="SUPFAM" id="SSF160515">
    <property type="entry name" value="YueI-like"/>
    <property type="match status" value="1"/>
</dbReference>
<proteinExistence type="predicted"/>
<dbReference type="AlphaFoldDB" id="A0A0G9GMY8"/>
<reference evidence="2 4" key="2">
    <citation type="submission" date="2016-08" db="EMBL/GenBank/DDBJ databases">
        <title>Genome sequencing of Lactobacillus plantarum JSA22, isolated from fermented soybean paste.</title>
        <authorList>
            <person name="Choi H.S."/>
        </authorList>
    </citation>
    <scope>NUCLEOTIDE SEQUENCE [LARGE SCALE GENOMIC DNA]</scope>
    <source>
        <strain evidence="2 4">JSA22</strain>
    </source>
</reference>
<protein>
    <submittedName>
        <fullName evidence="1">Uncharacterized protein</fullName>
    </submittedName>
</protein>
<evidence type="ECO:0000313" key="4">
    <source>
        <dbReference type="Proteomes" id="UP000094892"/>
    </source>
</evidence>
<dbReference type="EMBL" id="LUXM01000018">
    <property type="protein sequence ID" value="KZU96802.1"/>
    <property type="molecule type" value="Genomic_DNA"/>
</dbReference>
<dbReference type="PIRSF" id="PIRSF034303">
    <property type="entry name" value="DUF1694"/>
    <property type="match status" value="1"/>
</dbReference>
<dbReference type="EMBL" id="MCOL01000001">
    <property type="protein sequence ID" value="ODO63145.1"/>
    <property type="molecule type" value="Genomic_DNA"/>
</dbReference>
<dbReference type="Pfam" id="PF07997">
    <property type="entry name" value="DUF1694"/>
    <property type="match status" value="1"/>
</dbReference>
<dbReference type="GeneID" id="77216580"/>
<gene>
    <name evidence="1" type="ORF">Lp19_0778</name>
    <name evidence="2" type="ORF">LPJSA22_03167</name>
</gene>
<name>A0A0G9GMY8_LACPN</name>
<comment type="caution">
    <text evidence="1">The sequence shown here is derived from an EMBL/GenBank/DDBJ whole genome shotgun (WGS) entry which is preliminary data.</text>
</comment>
<dbReference type="Proteomes" id="UP000094892">
    <property type="component" value="Unassembled WGS sequence"/>
</dbReference>
<dbReference type="PATRIC" id="fig|1590.143.peg.1002"/>
<evidence type="ECO:0000313" key="2">
    <source>
        <dbReference type="EMBL" id="ODO63145.1"/>
    </source>
</evidence>
<organism evidence="1 3">
    <name type="scientific">Lactiplantibacillus plantarum</name>
    <name type="common">Lactobacillus plantarum</name>
    <dbReference type="NCBI Taxonomy" id="1590"/>
    <lineage>
        <taxon>Bacteria</taxon>
        <taxon>Bacillati</taxon>
        <taxon>Bacillota</taxon>
        <taxon>Bacilli</taxon>
        <taxon>Lactobacillales</taxon>
        <taxon>Lactobacillaceae</taxon>
        <taxon>Lactiplantibacillus</taxon>
    </lineage>
</organism>